<dbReference type="OrthoDB" id="9787782at2"/>
<dbReference type="InterPro" id="IPR038765">
    <property type="entry name" value="Papain-like_cys_pep_sf"/>
</dbReference>
<dbReference type="InterPro" id="IPR002931">
    <property type="entry name" value="Transglutaminase-like"/>
</dbReference>
<comment type="caution">
    <text evidence="2">The sequence shown here is derived from an EMBL/GenBank/DDBJ whole genome shotgun (WGS) entry which is preliminary data.</text>
</comment>
<dbReference type="EMBL" id="BIFR01000002">
    <property type="protein sequence ID" value="GCE14694.1"/>
    <property type="molecule type" value="Genomic_DNA"/>
</dbReference>
<dbReference type="Gene3D" id="3.10.620.30">
    <property type="match status" value="1"/>
</dbReference>
<accession>A0A402A6D3</accession>
<gene>
    <name evidence="2" type="ORF">KTT_45530</name>
</gene>
<dbReference type="PANTHER" id="PTHR33490">
    <property type="entry name" value="BLR5614 PROTEIN-RELATED"/>
    <property type="match status" value="1"/>
</dbReference>
<organism evidence="2 3">
    <name type="scientific">Tengunoibacter tsumagoiensis</name>
    <dbReference type="NCBI Taxonomy" id="2014871"/>
    <lineage>
        <taxon>Bacteria</taxon>
        <taxon>Bacillati</taxon>
        <taxon>Chloroflexota</taxon>
        <taxon>Ktedonobacteria</taxon>
        <taxon>Ktedonobacterales</taxon>
        <taxon>Dictyobacteraceae</taxon>
        <taxon>Tengunoibacter</taxon>
    </lineage>
</organism>
<reference evidence="3" key="1">
    <citation type="submission" date="2018-12" db="EMBL/GenBank/DDBJ databases">
        <title>Tengunoibacter tsumagoiensis gen. nov., sp. nov., Dictyobacter kobayashii sp. nov., D. alpinus sp. nov., and D. joshuensis sp. nov. and description of Dictyobacteraceae fam. nov. within the order Ktedonobacterales isolated from Tengu-no-mugimeshi.</title>
        <authorList>
            <person name="Wang C.M."/>
            <person name="Zheng Y."/>
            <person name="Sakai Y."/>
            <person name="Toyoda A."/>
            <person name="Minakuchi Y."/>
            <person name="Abe K."/>
            <person name="Yokota A."/>
            <person name="Yabe S."/>
        </authorList>
    </citation>
    <scope>NUCLEOTIDE SEQUENCE [LARGE SCALE GENOMIC DNA]</scope>
    <source>
        <strain evidence="3">Uno3</strain>
    </source>
</reference>
<dbReference type="Proteomes" id="UP000287352">
    <property type="component" value="Unassembled WGS sequence"/>
</dbReference>
<protein>
    <submittedName>
        <fullName evidence="2">Transglutaminase</fullName>
    </submittedName>
</protein>
<keyword evidence="3" id="KW-1185">Reference proteome</keyword>
<evidence type="ECO:0000259" key="1">
    <source>
        <dbReference type="SMART" id="SM00460"/>
    </source>
</evidence>
<feature type="domain" description="Transglutaminase-like" evidence="1">
    <location>
        <begin position="160"/>
        <end position="226"/>
    </location>
</feature>
<dbReference type="RefSeq" id="WP_126582237.1">
    <property type="nucleotide sequence ID" value="NZ_BIFR01000002.1"/>
</dbReference>
<dbReference type="SMART" id="SM00460">
    <property type="entry name" value="TGc"/>
    <property type="match status" value="1"/>
</dbReference>
<dbReference type="PANTHER" id="PTHR33490:SF12">
    <property type="entry name" value="BLL5557 PROTEIN"/>
    <property type="match status" value="1"/>
</dbReference>
<dbReference type="Gene3D" id="2.60.40.2250">
    <property type="match status" value="1"/>
</dbReference>
<dbReference type="Pfam" id="PF01841">
    <property type="entry name" value="Transglut_core"/>
    <property type="match status" value="1"/>
</dbReference>
<proteinExistence type="predicted"/>
<name>A0A402A6D3_9CHLR</name>
<sequence length="289" mass="32673">MQIRVGCEFRYEATWPTPTILQVQPHPDGPLQVLHETWQLTPSVSMHGYRDMYANQCQRLVMPVGEHVWSYDAVVEVADGTDEYAPDAIQHPVESLPDEVLVYLLPSRFCLSDVLSNRAWELFGQTQPGWSRVQAICDWVHTNIRFQYGTSRPTTTAVDVCEQGVGVCRDFTHLGVTFCRAMNIPARYVFGYIPDIGVPIADAPMDFCAWMEVYLSNRWWTFDPRNNIPRTGRVLVGRGRDALDVAMVTTYGSPGLTQMTVWADDARNPDILKVPMISSDSVREDKANA</sequence>
<dbReference type="SUPFAM" id="SSF54001">
    <property type="entry name" value="Cysteine proteinases"/>
    <property type="match status" value="1"/>
</dbReference>
<dbReference type="AlphaFoldDB" id="A0A402A6D3"/>
<evidence type="ECO:0000313" key="3">
    <source>
        <dbReference type="Proteomes" id="UP000287352"/>
    </source>
</evidence>
<evidence type="ECO:0000313" key="2">
    <source>
        <dbReference type="EMBL" id="GCE14694.1"/>
    </source>
</evidence>